<keyword evidence="1" id="KW-0812">Transmembrane</keyword>
<keyword evidence="3" id="KW-1185">Reference proteome</keyword>
<gene>
    <name evidence="2" type="ORF">LKD34_07040</name>
</gene>
<keyword evidence="1" id="KW-0472">Membrane</keyword>
<evidence type="ECO:0000313" key="2">
    <source>
        <dbReference type="EMBL" id="MCC2213244.1"/>
    </source>
</evidence>
<feature type="transmembrane region" description="Helical" evidence="1">
    <location>
        <begin position="6"/>
        <end position="24"/>
    </location>
</feature>
<dbReference type="RefSeq" id="WP_227622573.1">
    <property type="nucleotide sequence ID" value="NZ_JAJEQO010000008.1"/>
</dbReference>
<proteinExistence type="predicted"/>
<name>A0ABS8FFF0_9FIRM</name>
<sequence length="150" mass="16900">MENKSLRFYAIMALWVVLFVLLFVSNRRVDLKTDINKSTSVSVSVEDTVSLSPSVVTTRAYSAGDDAYQAFFEILQNASCYQKFNQNVHSYSHDYEAHSITLRFADDASQNLLFTVYSDGVCQVNGKFVFLRSPDGNAEAIYQLLRDAVV</sequence>
<protein>
    <submittedName>
        <fullName evidence="2">Uncharacterized protein</fullName>
    </submittedName>
</protein>
<evidence type="ECO:0000313" key="3">
    <source>
        <dbReference type="Proteomes" id="UP001199236"/>
    </source>
</evidence>
<reference evidence="2 3" key="1">
    <citation type="submission" date="2021-10" db="EMBL/GenBank/DDBJ databases">
        <title>Anaerobic single-cell dispensing facilitates the cultivation of human gut bacteria.</title>
        <authorList>
            <person name="Afrizal A."/>
        </authorList>
    </citation>
    <scope>NUCLEOTIDE SEQUENCE [LARGE SCALE GENOMIC DNA]</scope>
    <source>
        <strain evidence="2 3">CLA-AA-H223</strain>
    </source>
</reference>
<evidence type="ECO:0000256" key="1">
    <source>
        <dbReference type="SAM" id="Phobius"/>
    </source>
</evidence>
<organism evidence="2 3">
    <name type="scientific">Faecalibacterium hominis</name>
    <name type="common">ex Afrizal et al. 2022</name>
    <dbReference type="NCBI Taxonomy" id="2881265"/>
    <lineage>
        <taxon>Bacteria</taxon>
        <taxon>Bacillati</taxon>
        <taxon>Bacillota</taxon>
        <taxon>Clostridia</taxon>
        <taxon>Eubacteriales</taxon>
        <taxon>Oscillospiraceae</taxon>
        <taxon>Faecalibacterium</taxon>
    </lineage>
</organism>
<keyword evidence="1" id="KW-1133">Transmembrane helix</keyword>
<accession>A0ABS8FFF0</accession>
<dbReference type="Proteomes" id="UP001199236">
    <property type="component" value="Unassembled WGS sequence"/>
</dbReference>
<comment type="caution">
    <text evidence="2">The sequence shown here is derived from an EMBL/GenBank/DDBJ whole genome shotgun (WGS) entry which is preliminary data.</text>
</comment>
<dbReference type="EMBL" id="JAJEQO010000008">
    <property type="protein sequence ID" value="MCC2213244.1"/>
    <property type="molecule type" value="Genomic_DNA"/>
</dbReference>